<dbReference type="NCBIfam" id="NF005919">
    <property type="entry name" value="PRK07920.1"/>
    <property type="match status" value="1"/>
</dbReference>
<proteinExistence type="predicted"/>
<keyword evidence="2" id="KW-1003">Cell membrane</keyword>
<gene>
    <name evidence="7" type="primary">htrB</name>
    <name evidence="7" type="ORF">GCM10012275_48350</name>
</gene>
<reference evidence="7" key="1">
    <citation type="journal article" date="2014" name="Int. J. Syst. Evol. Microbiol.">
        <title>Complete genome sequence of Corynebacterium casei LMG S-19264T (=DSM 44701T), isolated from a smear-ripened cheese.</title>
        <authorList>
            <consortium name="US DOE Joint Genome Institute (JGI-PGF)"/>
            <person name="Walter F."/>
            <person name="Albersmeier A."/>
            <person name="Kalinowski J."/>
            <person name="Ruckert C."/>
        </authorList>
    </citation>
    <scope>NUCLEOTIDE SEQUENCE</scope>
    <source>
        <strain evidence="7">CGMCC 4.5737</strain>
    </source>
</reference>
<dbReference type="PANTHER" id="PTHR30606">
    <property type="entry name" value="LIPID A BIOSYNTHESIS LAUROYL ACYLTRANSFERASE"/>
    <property type="match status" value="1"/>
</dbReference>
<keyword evidence="4" id="KW-0808">Transferase</keyword>
<keyword evidence="5" id="KW-0472">Membrane</keyword>
<evidence type="ECO:0000313" key="7">
    <source>
        <dbReference type="EMBL" id="GGM72166.1"/>
    </source>
</evidence>
<evidence type="ECO:0000256" key="6">
    <source>
        <dbReference type="ARBA" id="ARBA00023315"/>
    </source>
</evidence>
<accession>A0A8J3CC17</accession>
<evidence type="ECO:0000256" key="3">
    <source>
        <dbReference type="ARBA" id="ARBA00022519"/>
    </source>
</evidence>
<keyword evidence="8" id="KW-1185">Reference proteome</keyword>
<dbReference type="RefSeq" id="WP_189060712.1">
    <property type="nucleotide sequence ID" value="NZ_BMMK01000028.1"/>
</dbReference>
<dbReference type="Proteomes" id="UP000637578">
    <property type="component" value="Unassembled WGS sequence"/>
</dbReference>
<evidence type="ECO:0000256" key="4">
    <source>
        <dbReference type="ARBA" id="ARBA00022679"/>
    </source>
</evidence>
<dbReference type="PANTHER" id="PTHR30606:SF10">
    <property type="entry name" value="PHOSPHATIDYLINOSITOL MANNOSIDE ACYLTRANSFERASE"/>
    <property type="match status" value="1"/>
</dbReference>
<dbReference type="AlphaFoldDB" id="A0A8J3CC17"/>
<dbReference type="GO" id="GO:0009247">
    <property type="term" value="P:glycolipid biosynthetic process"/>
    <property type="evidence" value="ECO:0007669"/>
    <property type="project" value="UniProtKB-ARBA"/>
</dbReference>
<comment type="subcellular location">
    <subcellularLocation>
        <location evidence="1">Cell inner membrane</location>
    </subcellularLocation>
</comment>
<protein>
    <submittedName>
        <fullName evidence="7">Lipid A biosynthesis lauroyl acyltransferase</fullName>
    </submittedName>
</protein>
<evidence type="ECO:0000256" key="2">
    <source>
        <dbReference type="ARBA" id="ARBA00022475"/>
    </source>
</evidence>
<keyword evidence="3" id="KW-0997">Cell inner membrane</keyword>
<evidence type="ECO:0000313" key="8">
    <source>
        <dbReference type="Proteomes" id="UP000637578"/>
    </source>
</evidence>
<organism evidence="7 8">
    <name type="scientific">Longimycelium tulufanense</name>
    <dbReference type="NCBI Taxonomy" id="907463"/>
    <lineage>
        <taxon>Bacteria</taxon>
        <taxon>Bacillati</taxon>
        <taxon>Actinomycetota</taxon>
        <taxon>Actinomycetes</taxon>
        <taxon>Pseudonocardiales</taxon>
        <taxon>Pseudonocardiaceae</taxon>
        <taxon>Longimycelium</taxon>
    </lineage>
</organism>
<reference evidence="7" key="2">
    <citation type="submission" date="2020-09" db="EMBL/GenBank/DDBJ databases">
        <authorList>
            <person name="Sun Q."/>
            <person name="Zhou Y."/>
        </authorList>
    </citation>
    <scope>NUCLEOTIDE SEQUENCE</scope>
    <source>
        <strain evidence="7">CGMCC 4.5737</strain>
    </source>
</reference>
<name>A0A8J3CC17_9PSEU</name>
<evidence type="ECO:0000256" key="5">
    <source>
        <dbReference type="ARBA" id="ARBA00023136"/>
    </source>
</evidence>
<dbReference type="Pfam" id="PF03279">
    <property type="entry name" value="Lip_A_acyltrans"/>
    <property type="match status" value="1"/>
</dbReference>
<sequence>MSARARLVDAGYAAGWRVVRTLPEPLARGAFRLGADLAVRRGGAGARQLRRNLARVRPDASPAELDHLLRCGLRSYARYWCEAFRLPAMDLRAVHRRLDASVAGREHLDAALAAGRGVIAVLPHTGNWDMAGVWLAHQYGRFTTVAERLRPESLFRRFVAYRESLGFEVVPLTGGDRSVAATLVRRLRENRVVCLVADRDLTTSGVPVTFFGEPTRMPAGPASLAATTGAALLPVRSHYTDAGGWEFLIYPPVPVDGRRSVPAATQAMADVFAADIAERPEDWHMLQPFWPADLPAARRAELAPEGAVTTEGAR</sequence>
<comment type="caution">
    <text evidence="7">The sequence shown here is derived from an EMBL/GenBank/DDBJ whole genome shotgun (WGS) entry which is preliminary data.</text>
</comment>
<dbReference type="EMBL" id="BMMK01000028">
    <property type="protein sequence ID" value="GGM72166.1"/>
    <property type="molecule type" value="Genomic_DNA"/>
</dbReference>
<dbReference type="CDD" id="cd07984">
    <property type="entry name" value="LPLAT_LABLAT-like"/>
    <property type="match status" value="1"/>
</dbReference>
<dbReference type="InterPro" id="IPR004960">
    <property type="entry name" value="LipA_acyltrans"/>
</dbReference>
<dbReference type="GO" id="GO:0005886">
    <property type="term" value="C:plasma membrane"/>
    <property type="evidence" value="ECO:0007669"/>
    <property type="project" value="UniProtKB-SubCell"/>
</dbReference>
<dbReference type="GO" id="GO:0016746">
    <property type="term" value="F:acyltransferase activity"/>
    <property type="evidence" value="ECO:0007669"/>
    <property type="project" value="UniProtKB-KW"/>
</dbReference>
<evidence type="ECO:0000256" key="1">
    <source>
        <dbReference type="ARBA" id="ARBA00004533"/>
    </source>
</evidence>
<keyword evidence="6 7" id="KW-0012">Acyltransferase</keyword>